<accession>A0A319D547</accession>
<dbReference type="Proteomes" id="UP000247810">
    <property type="component" value="Unassembled WGS sequence"/>
</dbReference>
<organism evidence="2 3">
    <name type="scientific">Aspergillus ellipticus CBS 707.79</name>
    <dbReference type="NCBI Taxonomy" id="1448320"/>
    <lineage>
        <taxon>Eukaryota</taxon>
        <taxon>Fungi</taxon>
        <taxon>Dikarya</taxon>
        <taxon>Ascomycota</taxon>
        <taxon>Pezizomycotina</taxon>
        <taxon>Eurotiomycetes</taxon>
        <taxon>Eurotiomycetidae</taxon>
        <taxon>Eurotiales</taxon>
        <taxon>Aspergillaceae</taxon>
        <taxon>Aspergillus</taxon>
        <taxon>Aspergillus subgen. Circumdati</taxon>
    </lineage>
</organism>
<dbReference type="EMBL" id="KZ825920">
    <property type="protein sequence ID" value="PYH92299.1"/>
    <property type="molecule type" value="Genomic_DNA"/>
</dbReference>
<evidence type="ECO:0000256" key="1">
    <source>
        <dbReference type="SAM" id="SignalP"/>
    </source>
</evidence>
<keyword evidence="3" id="KW-1185">Reference proteome</keyword>
<keyword evidence="1" id="KW-0732">Signal</keyword>
<proteinExistence type="predicted"/>
<evidence type="ECO:0000313" key="3">
    <source>
        <dbReference type="Proteomes" id="UP000247810"/>
    </source>
</evidence>
<dbReference type="AlphaFoldDB" id="A0A319D547"/>
<dbReference type="VEuPathDB" id="FungiDB:BO71DRAFT_400642"/>
<name>A0A319D547_9EURO</name>
<feature type="chain" id="PRO_5016304061" description="Secreted protein" evidence="1">
    <location>
        <begin position="22"/>
        <end position="81"/>
    </location>
</feature>
<feature type="signal peptide" evidence="1">
    <location>
        <begin position="1"/>
        <end position="21"/>
    </location>
</feature>
<gene>
    <name evidence="2" type="ORF">BO71DRAFT_400642</name>
</gene>
<sequence>MGRIHLITLLLLPAVFEISFASFKLACLMLSTVEPRACTILNWAERYGSPGIYHAFVSEPAYVQTNLTSLNRRPLKSWNST</sequence>
<evidence type="ECO:0008006" key="4">
    <source>
        <dbReference type="Google" id="ProtNLM"/>
    </source>
</evidence>
<evidence type="ECO:0000313" key="2">
    <source>
        <dbReference type="EMBL" id="PYH92299.1"/>
    </source>
</evidence>
<protein>
    <recommendedName>
        <fullName evidence="4">Secreted protein</fullName>
    </recommendedName>
</protein>
<reference evidence="2 3" key="1">
    <citation type="submission" date="2018-02" db="EMBL/GenBank/DDBJ databases">
        <title>The genomes of Aspergillus section Nigri reveals drivers in fungal speciation.</title>
        <authorList>
            <consortium name="DOE Joint Genome Institute"/>
            <person name="Vesth T.C."/>
            <person name="Nybo J."/>
            <person name="Theobald S."/>
            <person name="Brandl J."/>
            <person name="Frisvad J.C."/>
            <person name="Nielsen K.F."/>
            <person name="Lyhne E.K."/>
            <person name="Kogle M.E."/>
            <person name="Kuo A."/>
            <person name="Riley R."/>
            <person name="Clum A."/>
            <person name="Nolan M."/>
            <person name="Lipzen A."/>
            <person name="Salamov A."/>
            <person name="Henrissat B."/>
            <person name="Wiebenga A."/>
            <person name="De vries R.P."/>
            <person name="Grigoriev I.V."/>
            <person name="Mortensen U.H."/>
            <person name="Andersen M.R."/>
            <person name="Baker S.E."/>
        </authorList>
    </citation>
    <scope>NUCLEOTIDE SEQUENCE [LARGE SCALE GENOMIC DNA]</scope>
    <source>
        <strain evidence="2 3">CBS 707.79</strain>
    </source>
</reference>